<gene>
    <name evidence="3" type="ORF">DTER00134_LOCUS5446</name>
</gene>
<dbReference type="InterPro" id="IPR011992">
    <property type="entry name" value="EF-hand-dom_pair"/>
</dbReference>
<dbReference type="Gene3D" id="1.10.238.10">
    <property type="entry name" value="EF-hand"/>
    <property type="match status" value="1"/>
</dbReference>
<name>A0A7S3QQW2_DUNTE</name>
<reference evidence="3" key="1">
    <citation type="submission" date="2021-01" db="EMBL/GenBank/DDBJ databases">
        <authorList>
            <person name="Corre E."/>
            <person name="Pelletier E."/>
            <person name="Niang G."/>
            <person name="Scheremetjew M."/>
            <person name="Finn R."/>
            <person name="Kale V."/>
            <person name="Holt S."/>
            <person name="Cochrane G."/>
            <person name="Meng A."/>
            <person name="Brown T."/>
            <person name="Cohen L."/>
        </authorList>
    </citation>
    <scope>NUCLEOTIDE SEQUENCE</scope>
    <source>
        <strain evidence="3">CCMP1320</strain>
    </source>
</reference>
<feature type="domain" description="EF-hand" evidence="2">
    <location>
        <begin position="43"/>
        <end position="78"/>
    </location>
</feature>
<proteinExistence type="predicted"/>
<dbReference type="GO" id="GO:0005509">
    <property type="term" value="F:calcium ion binding"/>
    <property type="evidence" value="ECO:0007669"/>
    <property type="project" value="InterPro"/>
</dbReference>
<dbReference type="AlphaFoldDB" id="A0A7S3QQW2"/>
<sequence>MSAPEPEGFFIAFDTNNNGYIEFGEFKQLLEAVGAMQGIPKGQRDNAAMDLFTVADMDGDEAVSRDEFYYFYYRYLAMVKREPHGNANSNSDDQVWNKKWHPKDFQWGNIGRSSLPSSSQTSWDGSFRRIRYVDSRNSSVTCSGPRPPIRFPPDLFEKFFNSCQHAPRYSQPAWENETLLPFEVKNFPEKQLRHQFMKVCKESSLLDEKHVRTSDIDIIFSRSLAMVNLMKPYRPRGQILRKCNRCTTFTECIVCGRRGCCTTCRACKICKLSTGCTRGDSEFTTTRAFYLQFLHGLLLVAERRQTPFAQVVAMVVNGSSPLPSQCPLTCCGRAKYPHGLGHSKGEDDLPWRSRRDNEA</sequence>
<dbReference type="PROSITE" id="PS00018">
    <property type="entry name" value="EF_HAND_1"/>
    <property type="match status" value="1"/>
</dbReference>
<organism evidence="3">
    <name type="scientific">Dunaliella tertiolecta</name>
    <name type="common">Green alga</name>
    <dbReference type="NCBI Taxonomy" id="3047"/>
    <lineage>
        <taxon>Eukaryota</taxon>
        <taxon>Viridiplantae</taxon>
        <taxon>Chlorophyta</taxon>
        <taxon>core chlorophytes</taxon>
        <taxon>Chlorophyceae</taxon>
        <taxon>CS clade</taxon>
        <taxon>Chlamydomonadales</taxon>
        <taxon>Dunaliellaceae</taxon>
        <taxon>Dunaliella</taxon>
    </lineage>
</organism>
<dbReference type="PROSITE" id="PS50222">
    <property type="entry name" value="EF_HAND_2"/>
    <property type="match status" value="2"/>
</dbReference>
<evidence type="ECO:0000256" key="1">
    <source>
        <dbReference type="ARBA" id="ARBA00022837"/>
    </source>
</evidence>
<dbReference type="SUPFAM" id="SSF47473">
    <property type="entry name" value="EF-hand"/>
    <property type="match status" value="1"/>
</dbReference>
<feature type="domain" description="EF-hand" evidence="2">
    <location>
        <begin position="1"/>
        <end position="36"/>
    </location>
</feature>
<dbReference type="Pfam" id="PF13499">
    <property type="entry name" value="EF-hand_7"/>
    <property type="match status" value="1"/>
</dbReference>
<dbReference type="InterPro" id="IPR018247">
    <property type="entry name" value="EF_Hand_1_Ca_BS"/>
</dbReference>
<dbReference type="CDD" id="cd00051">
    <property type="entry name" value="EFh"/>
    <property type="match status" value="1"/>
</dbReference>
<evidence type="ECO:0000259" key="2">
    <source>
        <dbReference type="PROSITE" id="PS50222"/>
    </source>
</evidence>
<keyword evidence="1" id="KW-0106">Calcium</keyword>
<dbReference type="SMART" id="SM00054">
    <property type="entry name" value="EFh"/>
    <property type="match status" value="2"/>
</dbReference>
<evidence type="ECO:0000313" key="3">
    <source>
        <dbReference type="EMBL" id="CAE0490373.1"/>
    </source>
</evidence>
<accession>A0A7S3QQW2</accession>
<protein>
    <recommendedName>
        <fullName evidence="2">EF-hand domain-containing protein</fullName>
    </recommendedName>
</protein>
<dbReference type="EMBL" id="HBIP01009845">
    <property type="protein sequence ID" value="CAE0490373.1"/>
    <property type="molecule type" value="Transcribed_RNA"/>
</dbReference>
<dbReference type="InterPro" id="IPR002048">
    <property type="entry name" value="EF_hand_dom"/>
</dbReference>